<dbReference type="PIRSF" id="PIRSF000865">
    <property type="entry name" value="Lipoprotein_lipase_LIPH"/>
    <property type="match status" value="1"/>
</dbReference>
<evidence type="ECO:0000256" key="3">
    <source>
        <dbReference type="ARBA" id="ARBA00022525"/>
    </source>
</evidence>
<gene>
    <name evidence="9" type="primary">PNLIP</name>
    <name evidence="9" type="ORF">CDAR_502791</name>
</gene>
<keyword evidence="3" id="KW-0964">Secreted</keyword>
<feature type="active site" description="Charge relay system" evidence="4">
    <location>
        <position position="219"/>
    </location>
</feature>
<dbReference type="Proteomes" id="UP001054837">
    <property type="component" value="Unassembled WGS sequence"/>
</dbReference>
<feature type="binding site" evidence="5">
    <location>
        <position position="233"/>
    </location>
    <ligand>
        <name>Ca(2+)</name>
        <dbReference type="ChEBI" id="CHEBI:29108"/>
    </ligand>
</feature>
<feature type="active site" description="Charge relay system" evidence="4">
    <location>
        <position position="303"/>
    </location>
</feature>
<dbReference type="InterPro" id="IPR033906">
    <property type="entry name" value="Lipase_N"/>
</dbReference>
<dbReference type="GO" id="GO:0046872">
    <property type="term" value="F:metal ion binding"/>
    <property type="evidence" value="ECO:0007669"/>
    <property type="project" value="UniProtKB-KW"/>
</dbReference>
<organism evidence="9 10">
    <name type="scientific">Caerostris darwini</name>
    <dbReference type="NCBI Taxonomy" id="1538125"/>
    <lineage>
        <taxon>Eukaryota</taxon>
        <taxon>Metazoa</taxon>
        <taxon>Ecdysozoa</taxon>
        <taxon>Arthropoda</taxon>
        <taxon>Chelicerata</taxon>
        <taxon>Arachnida</taxon>
        <taxon>Araneae</taxon>
        <taxon>Araneomorphae</taxon>
        <taxon>Entelegynae</taxon>
        <taxon>Araneoidea</taxon>
        <taxon>Araneidae</taxon>
        <taxon>Caerostris</taxon>
    </lineage>
</organism>
<dbReference type="GO" id="GO:0005615">
    <property type="term" value="C:extracellular space"/>
    <property type="evidence" value="ECO:0007669"/>
    <property type="project" value="TreeGrafter"/>
</dbReference>
<dbReference type="PRINTS" id="PR00821">
    <property type="entry name" value="TAGLIPASE"/>
</dbReference>
<dbReference type="GO" id="GO:0052689">
    <property type="term" value="F:carboxylic ester hydrolase activity"/>
    <property type="evidence" value="ECO:0007669"/>
    <property type="project" value="InterPro"/>
</dbReference>
<keyword evidence="10" id="KW-1185">Reference proteome</keyword>
<feature type="binding site" evidence="5">
    <location>
        <position position="230"/>
    </location>
    <ligand>
        <name>Ca(2+)</name>
        <dbReference type="ChEBI" id="CHEBI:29108"/>
    </ligand>
</feature>
<dbReference type="GO" id="GO:0016298">
    <property type="term" value="F:lipase activity"/>
    <property type="evidence" value="ECO:0007669"/>
    <property type="project" value="InterPro"/>
</dbReference>
<dbReference type="PANTHER" id="PTHR11610:SF185">
    <property type="entry name" value="LD47264P"/>
    <property type="match status" value="1"/>
</dbReference>
<evidence type="ECO:0000313" key="10">
    <source>
        <dbReference type="Proteomes" id="UP001054837"/>
    </source>
</evidence>
<evidence type="ECO:0000256" key="1">
    <source>
        <dbReference type="ARBA" id="ARBA00004613"/>
    </source>
</evidence>
<dbReference type="EMBL" id="BPLQ01004230">
    <property type="protein sequence ID" value="GIY06563.1"/>
    <property type="molecule type" value="Genomic_DNA"/>
</dbReference>
<dbReference type="GO" id="GO:0016042">
    <property type="term" value="P:lipid catabolic process"/>
    <property type="evidence" value="ECO:0007669"/>
    <property type="project" value="TreeGrafter"/>
</dbReference>
<feature type="binding site" evidence="5">
    <location>
        <position position="235"/>
    </location>
    <ligand>
        <name>Ca(2+)</name>
        <dbReference type="ChEBI" id="CHEBI:29108"/>
    </ligand>
</feature>
<name>A0AAV4Q974_9ARAC</name>
<keyword evidence="5" id="KW-0106">Calcium</keyword>
<feature type="binding site" evidence="5">
    <location>
        <position position="238"/>
    </location>
    <ligand>
        <name>Ca(2+)</name>
        <dbReference type="ChEBI" id="CHEBI:29108"/>
    </ligand>
</feature>
<accession>A0AAV4Q974</accession>
<evidence type="ECO:0000256" key="6">
    <source>
        <dbReference type="RuleBase" id="RU004262"/>
    </source>
</evidence>
<proteinExistence type="inferred from homology"/>
<evidence type="ECO:0000259" key="8">
    <source>
        <dbReference type="Pfam" id="PF00151"/>
    </source>
</evidence>
<comment type="caution">
    <text evidence="9">The sequence shown here is derived from an EMBL/GenBank/DDBJ whole genome shotgun (WGS) entry which is preliminary data.</text>
</comment>
<evidence type="ECO:0000313" key="9">
    <source>
        <dbReference type="EMBL" id="GIY06563.1"/>
    </source>
</evidence>
<dbReference type="InterPro" id="IPR000734">
    <property type="entry name" value="TAG_lipase"/>
</dbReference>
<evidence type="ECO:0000256" key="7">
    <source>
        <dbReference type="SAM" id="SignalP"/>
    </source>
</evidence>
<dbReference type="Gene3D" id="3.40.50.1820">
    <property type="entry name" value="alpha/beta hydrolase"/>
    <property type="match status" value="1"/>
</dbReference>
<evidence type="ECO:0000256" key="2">
    <source>
        <dbReference type="ARBA" id="ARBA00010701"/>
    </source>
</evidence>
<feature type="chain" id="PRO_5043360488" evidence="7">
    <location>
        <begin position="20"/>
        <end position="519"/>
    </location>
</feature>
<keyword evidence="5" id="KW-0479">Metal-binding</keyword>
<evidence type="ECO:0000256" key="4">
    <source>
        <dbReference type="PIRSR" id="PIRSR000865-1"/>
    </source>
</evidence>
<dbReference type="InterPro" id="IPR013818">
    <property type="entry name" value="Lipase"/>
</dbReference>
<reference evidence="9 10" key="1">
    <citation type="submission" date="2021-06" db="EMBL/GenBank/DDBJ databases">
        <title>Caerostris darwini draft genome.</title>
        <authorList>
            <person name="Kono N."/>
            <person name="Arakawa K."/>
        </authorList>
    </citation>
    <scope>NUCLEOTIDE SEQUENCE [LARGE SCALE GENOMIC DNA]</scope>
</reference>
<sequence>MLWFWTGASLMLLWSTCFAGSACTEGRNSTCRNRLHKRSLFFAEKTVCYRDLGCFSSGPPFYHPVYRPLSLPPQPPRVVGTSFMLYTRRNRHRPIFLSRRNAKKSTFDPSTLTRVIIHGFNDNQVLTSWIQRLKDVILDRADENVIVVDWTASNQLPYTGAVANSRVVGAQIANFIKFLYKTMGVSPESFHLIGHSLGAHIAGYAGERLHKLGRISGLDPAGPFFRNVPEVVRLDPSDAVFVDVIHSDPGVTILEGFGSPEDAGDLDFFPGGGNPPGCDKTLARSIVEDRPTEALGNLVACQHLRAYEFFIYSFNHDGCLFVGVECSSWNNFLSGHCNCGHEGEKCAIMGIFSPTYTFPTGKHYNDRRMYLKVGPERPFCVHQYQVILHVHSFSGYLPTYGFETGYAEITILGHIEKLKAKLHIDIHLAKTSQAKKFLLSTDRPLGEVRSATVTFGRIHDTDHHSEKHHKTPHIIIEKIEVNYLYPLPKKLTSSQLCRISEAHDSHGRKRFVFSPNTCY</sequence>
<feature type="active site" description="Nucleophile" evidence="4">
    <location>
        <position position="196"/>
    </location>
</feature>
<dbReference type="SUPFAM" id="SSF53474">
    <property type="entry name" value="alpha/beta-Hydrolases"/>
    <property type="match status" value="1"/>
</dbReference>
<dbReference type="AlphaFoldDB" id="A0AAV4Q974"/>
<evidence type="ECO:0000256" key="5">
    <source>
        <dbReference type="PIRSR" id="PIRSR000865-2"/>
    </source>
</evidence>
<dbReference type="Pfam" id="PF00151">
    <property type="entry name" value="Lipase"/>
    <property type="match status" value="1"/>
</dbReference>
<dbReference type="InterPro" id="IPR016272">
    <property type="entry name" value="Lipase_LIPH"/>
</dbReference>
<feature type="domain" description="Lipase" evidence="8">
    <location>
        <begin position="46"/>
        <end position="379"/>
    </location>
</feature>
<feature type="signal peptide" evidence="7">
    <location>
        <begin position="1"/>
        <end position="19"/>
    </location>
</feature>
<comment type="similarity">
    <text evidence="2 6">Belongs to the AB hydrolase superfamily. Lipase family.</text>
</comment>
<dbReference type="PANTHER" id="PTHR11610">
    <property type="entry name" value="LIPASE"/>
    <property type="match status" value="1"/>
</dbReference>
<dbReference type="CDD" id="cd00707">
    <property type="entry name" value="Pancreat_lipase_like"/>
    <property type="match status" value="1"/>
</dbReference>
<dbReference type="InterPro" id="IPR029058">
    <property type="entry name" value="AB_hydrolase_fold"/>
</dbReference>
<keyword evidence="7" id="KW-0732">Signal</keyword>
<comment type="subcellular location">
    <subcellularLocation>
        <location evidence="1">Secreted</location>
    </subcellularLocation>
</comment>
<protein>
    <submittedName>
        <fullName evidence="9">Pancreatic triacylglycerol lipase</fullName>
    </submittedName>
</protein>